<dbReference type="EMBL" id="FRAC01000018">
    <property type="protein sequence ID" value="SHK82709.1"/>
    <property type="molecule type" value="Genomic_DNA"/>
</dbReference>
<comment type="similarity">
    <text evidence="7">Belongs to the binding-protein-dependent transport system permease family.</text>
</comment>
<dbReference type="GO" id="GO:0005886">
    <property type="term" value="C:plasma membrane"/>
    <property type="evidence" value="ECO:0007669"/>
    <property type="project" value="UniProtKB-SubCell"/>
</dbReference>
<dbReference type="PROSITE" id="PS50928">
    <property type="entry name" value="ABC_TM1"/>
    <property type="match status" value="1"/>
</dbReference>
<dbReference type="SUPFAM" id="SSF161098">
    <property type="entry name" value="MetI-like"/>
    <property type="match status" value="1"/>
</dbReference>
<evidence type="ECO:0000313" key="9">
    <source>
        <dbReference type="EMBL" id="SHK82709.1"/>
    </source>
</evidence>
<evidence type="ECO:0000313" key="10">
    <source>
        <dbReference type="Proteomes" id="UP000184386"/>
    </source>
</evidence>
<feature type="transmembrane region" description="Helical" evidence="7">
    <location>
        <begin position="70"/>
        <end position="94"/>
    </location>
</feature>
<dbReference type="AlphaFoldDB" id="A0A1M6VMN5"/>
<protein>
    <submittedName>
        <fullName evidence="9">Multiple sugar transport system permease protein</fullName>
    </submittedName>
</protein>
<reference evidence="9 10" key="1">
    <citation type="submission" date="2016-11" db="EMBL/GenBank/DDBJ databases">
        <authorList>
            <person name="Jaros S."/>
            <person name="Januszkiewicz K."/>
            <person name="Wedrychowicz H."/>
        </authorList>
    </citation>
    <scope>NUCLEOTIDE SEQUENCE [LARGE SCALE GENOMIC DNA]</scope>
    <source>
        <strain evidence="9 10">DSM 15929</strain>
    </source>
</reference>
<evidence type="ECO:0000256" key="5">
    <source>
        <dbReference type="ARBA" id="ARBA00022989"/>
    </source>
</evidence>
<accession>A0A1M6VMN5</accession>
<organism evidence="9 10">
    <name type="scientific">Anaerocolumna jejuensis DSM 15929</name>
    <dbReference type="NCBI Taxonomy" id="1121322"/>
    <lineage>
        <taxon>Bacteria</taxon>
        <taxon>Bacillati</taxon>
        <taxon>Bacillota</taxon>
        <taxon>Clostridia</taxon>
        <taxon>Lachnospirales</taxon>
        <taxon>Lachnospiraceae</taxon>
        <taxon>Anaerocolumna</taxon>
    </lineage>
</organism>
<keyword evidence="10" id="KW-1185">Reference proteome</keyword>
<feature type="transmembrane region" description="Helical" evidence="7">
    <location>
        <begin position="193"/>
        <end position="214"/>
    </location>
</feature>
<keyword evidence="6 7" id="KW-0472">Membrane</keyword>
<feature type="domain" description="ABC transmembrane type-1" evidence="8">
    <location>
        <begin position="71"/>
        <end position="260"/>
    </location>
</feature>
<dbReference type="OrthoDB" id="9787837at2"/>
<gene>
    <name evidence="9" type="ORF">SAMN02745136_03426</name>
</gene>
<keyword evidence="2 7" id="KW-0813">Transport</keyword>
<dbReference type="GO" id="GO:0055085">
    <property type="term" value="P:transmembrane transport"/>
    <property type="evidence" value="ECO:0007669"/>
    <property type="project" value="InterPro"/>
</dbReference>
<dbReference type="InterPro" id="IPR000515">
    <property type="entry name" value="MetI-like"/>
</dbReference>
<feature type="transmembrane region" description="Helical" evidence="7">
    <location>
        <begin position="140"/>
        <end position="156"/>
    </location>
</feature>
<dbReference type="Pfam" id="PF00528">
    <property type="entry name" value="BPD_transp_1"/>
    <property type="match status" value="1"/>
</dbReference>
<dbReference type="PANTHER" id="PTHR43744">
    <property type="entry name" value="ABC TRANSPORTER PERMEASE PROTEIN MG189-RELATED-RELATED"/>
    <property type="match status" value="1"/>
</dbReference>
<evidence type="ECO:0000256" key="7">
    <source>
        <dbReference type="RuleBase" id="RU363032"/>
    </source>
</evidence>
<keyword evidence="5 7" id="KW-1133">Transmembrane helix</keyword>
<sequence length="275" mass="30881">MKGKKLIAEIFIYTALGLGAFLTLLPFYWMISSSLKDASEIVKMPPTFFPEVLHFDNYGKALKAAPFARYFFNSVMVTVISTVCTLVTTVLAAFAFSRLRFPGRNLIFSILLATLMIPGEMLIITNYVTITKLGLMDTRAALIVPWIANVFYIYLLKQFFMQMPDALYYAAKVDACSDWRYLLKIVVPNNRHAISTIGILNIISCWNAFLWPLIVTNSEEKRVLSIGLIQFQTEAGTNYELLMAASSILVLPMIIMYLVLRKQIVNGVIGSGIKG</sequence>
<feature type="transmembrane region" description="Helical" evidence="7">
    <location>
        <begin position="12"/>
        <end position="31"/>
    </location>
</feature>
<evidence type="ECO:0000256" key="1">
    <source>
        <dbReference type="ARBA" id="ARBA00004651"/>
    </source>
</evidence>
<evidence type="ECO:0000256" key="2">
    <source>
        <dbReference type="ARBA" id="ARBA00022448"/>
    </source>
</evidence>
<dbReference type="Gene3D" id="1.10.3720.10">
    <property type="entry name" value="MetI-like"/>
    <property type="match status" value="1"/>
</dbReference>
<evidence type="ECO:0000259" key="8">
    <source>
        <dbReference type="PROSITE" id="PS50928"/>
    </source>
</evidence>
<feature type="transmembrane region" description="Helical" evidence="7">
    <location>
        <begin position="241"/>
        <end position="260"/>
    </location>
</feature>
<name>A0A1M6VMN5_9FIRM</name>
<keyword evidence="4 7" id="KW-0812">Transmembrane</keyword>
<proteinExistence type="inferred from homology"/>
<dbReference type="STRING" id="1121322.SAMN02745136_03426"/>
<feature type="transmembrane region" description="Helical" evidence="7">
    <location>
        <begin position="106"/>
        <end position="128"/>
    </location>
</feature>
<dbReference type="CDD" id="cd06261">
    <property type="entry name" value="TM_PBP2"/>
    <property type="match status" value="1"/>
</dbReference>
<comment type="subcellular location">
    <subcellularLocation>
        <location evidence="1 7">Cell membrane</location>
        <topology evidence="1 7">Multi-pass membrane protein</topology>
    </subcellularLocation>
</comment>
<dbReference type="Proteomes" id="UP000184386">
    <property type="component" value="Unassembled WGS sequence"/>
</dbReference>
<dbReference type="InterPro" id="IPR035906">
    <property type="entry name" value="MetI-like_sf"/>
</dbReference>
<evidence type="ECO:0000256" key="4">
    <source>
        <dbReference type="ARBA" id="ARBA00022692"/>
    </source>
</evidence>
<evidence type="ECO:0000256" key="6">
    <source>
        <dbReference type="ARBA" id="ARBA00023136"/>
    </source>
</evidence>
<keyword evidence="9" id="KW-0762">Sugar transport</keyword>
<dbReference type="PANTHER" id="PTHR43744:SF12">
    <property type="entry name" value="ABC TRANSPORTER PERMEASE PROTEIN MG189-RELATED"/>
    <property type="match status" value="1"/>
</dbReference>
<dbReference type="RefSeq" id="WP_073278073.1">
    <property type="nucleotide sequence ID" value="NZ_FRAC01000018.1"/>
</dbReference>
<keyword evidence="3" id="KW-1003">Cell membrane</keyword>
<evidence type="ECO:0000256" key="3">
    <source>
        <dbReference type="ARBA" id="ARBA00022475"/>
    </source>
</evidence>